<dbReference type="NCBIfam" id="TIGR03317">
    <property type="entry name" value="ygfZ_signature"/>
    <property type="match status" value="1"/>
</dbReference>
<feature type="compositionally biased region" description="Acidic residues" evidence="4">
    <location>
        <begin position="16"/>
        <end position="25"/>
    </location>
</feature>
<comment type="caution">
    <text evidence="6">The sequence shown here is derived from an EMBL/GenBank/DDBJ whole genome shotgun (WGS) entry which is preliminary data.</text>
</comment>
<dbReference type="GO" id="GO:0005759">
    <property type="term" value="C:mitochondrial matrix"/>
    <property type="evidence" value="ECO:0007669"/>
    <property type="project" value="TreeGrafter"/>
</dbReference>
<dbReference type="EMBL" id="PYDT01000008">
    <property type="protein sequence ID" value="THU54046.1"/>
    <property type="molecule type" value="Genomic_DNA"/>
</dbReference>
<accession>A0A4V4H4Z1</accession>
<feature type="domain" description="CAF17 C-terminal" evidence="5">
    <location>
        <begin position="398"/>
        <end position="479"/>
    </location>
</feature>
<organism evidence="6 7">
    <name type="scientific">Musa balbisiana</name>
    <name type="common">Banana</name>
    <dbReference type="NCBI Taxonomy" id="52838"/>
    <lineage>
        <taxon>Eukaryota</taxon>
        <taxon>Viridiplantae</taxon>
        <taxon>Streptophyta</taxon>
        <taxon>Embryophyta</taxon>
        <taxon>Tracheophyta</taxon>
        <taxon>Spermatophyta</taxon>
        <taxon>Magnoliopsida</taxon>
        <taxon>Liliopsida</taxon>
        <taxon>Zingiberales</taxon>
        <taxon>Musaceae</taxon>
        <taxon>Musa</taxon>
    </lineage>
</organism>
<evidence type="ECO:0000256" key="1">
    <source>
        <dbReference type="ARBA" id="ARBA00004173"/>
    </source>
</evidence>
<feature type="compositionally biased region" description="Basic and acidic residues" evidence="4">
    <location>
        <begin position="57"/>
        <end position="73"/>
    </location>
</feature>
<dbReference type="GO" id="GO:0016226">
    <property type="term" value="P:iron-sulfur cluster assembly"/>
    <property type="evidence" value="ECO:0007669"/>
    <property type="project" value="TreeGrafter"/>
</dbReference>
<dbReference type="Gene3D" id="3.30.1360.120">
    <property type="entry name" value="Probable tRNA modification gtpase trme, domain 1"/>
    <property type="match status" value="1"/>
</dbReference>
<dbReference type="Pfam" id="PF25455">
    <property type="entry name" value="Beta-barrel_CAF17_C"/>
    <property type="match status" value="1"/>
</dbReference>
<dbReference type="InterPro" id="IPR017703">
    <property type="entry name" value="YgfZ/GCV_T_CS"/>
</dbReference>
<proteinExistence type="predicted"/>
<evidence type="ECO:0000259" key="5">
    <source>
        <dbReference type="Pfam" id="PF25455"/>
    </source>
</evidence>
<evidence type="ECO:0000256" key="4">
    <source>
        <dbReference type="SAM" id="MobiDB-lite"/>
    </source>
</evidence>
<dbReference type="PANTHER" id="PTHR22602">
    <property type="entry name" value="TRANSFERASE CAF17, MITOCHONDRIAL-RELATED"/>
    <property type="match status" value="1"/>
</dbReference>
<protein>
    <recommendedName>
        <fullName evidence="5">CAF17 C-terminal domain-containing protein</fullName>
    </recommendedName>
</protein>
<comment type="subcellular location">
    <subcellularLocation>
        <location evidence="1">Mitochondrion</location>
    </subcellularLocation>
</comment>
<dbReference type="SMR" id="A0A4V4H4Z1"/>
<dbReference type="InterPro" id="IPR057460">
    <property type="entry name" value="CAF17_C"/>
</dbReference>
<dbReference type="AlphaFoldDB" id="A0A4V4H4Z1"/>
<feature type="compositionally biased region" description="Low complexity" evidence="4">
    <location>
        <begin position="43"/>
        <end position="55"/>
    </location>
</feature>
<sequence length="495" mass="55228">MIVGRKMKGYLVYYESDEDDDEEEGSEPKEHHHLSRPFCRQGSPSLSPEESLLHPPQRREGGAEERKEEERNNSNKASKMSSFRFGSRFRTAFSSSFLRSVHSHTSPGRRLDDAGPLACRLESRSVLRFRGPDTVKFLQGLLTNDIRPLAARTPPTDSRGSRASYLPTPNLTYRSPPPIYAALLTPQGRFLYDLFLYRPPRPDEKLDRRTGSGPGSADSEEPFTLLADVDTAVVDDLLDCFKKYCLRSKVGIDNVDKEFSCWQRFGSNLSSNSASAEEPEAASVGWGGVDYAGVAAAQGNDLSWQWFKDPRLNCLGFRGIFPTNATPPLVEADKEASEWHYLQWRLEKGVPEGSTEIPKGEAVPLEYNLVGLNAISFDKGCYVGQELVGRTHHRGVIRKRLLPLKFVNDNGEDLQQAVSPNSDIVNYASDKKVGTVTTALGCCGMGLVRLEEVLKQSPNLRIEGQDEVRIKAMIPDWWPAEWTHVQEQQHSAAAA</sequence>
<name>A0A4V4H4Z1_MUSBA</name>
<evidence type="ECO:0000313" key="7">
    <source>
        <dbReference type="Proteomes" id="UP000317650"/>
    </source>
</evidence>
<evidence type="ECO:0000313" key="6">
    <source>
        <dbReference type="EMBL" id="THU54046.1"/>
    </source>
</evidence>
<dbReference type="PANTHER" id="PTHR22602:SF0">
    <property type="entry name" value="TRANSFERASE CAF17, MITOCHONDRIAL-RELATED"/>
    <property type="match status" value="1"/>
</dbReference>
<keyword evidence="2" id="KW-0809">Transit peptide</keyword>
<reference evidence="6 7" key="1">
    <citation type="journal article" date="2019" name="Nat. Plants">
        <title>Genome sequencing of Musa balbisiana reveals subgenome evolution and function divergence in polyploid bananas.</title>
        <authorList>
            <person name="Yao X."/>
        </authorList>
    </citation>
    <scope>NUCLEOTIDE SEQUENCE [LARGE SCALE GENOMIC DNA]</scope>
    <source>
        <strain evidence="7">cv. DH-PKW</strain>
        <tissue evidence="6">Leaves</tissue>
    </source>
</reference>
<gene>
    <name evidence="6" type="ORF">C4D60_Mb10t20880</name>
</gene>
<evidence type="ECO:0000256" key="2">
    <source>
        <dbReference type="ARBA" id="ARBA00022946"/>
    </source>
</evidence>
<evidence type="ECO:0000256" key="3">
    <source>
        <dbReference type="ARBA" id="ARBA00023128"/>
    </source>
</evidence>
<dbReference type="SUPFAM" id="SSF103025">
    <property type="entry name" value="Folate-binding domain"/>
    <property type="match status" value="1"/>
</dbReference>
<keyword evidence="7" id="KW-1185">Reference proteome</keyword>
<feature type="region of interest" description="Disordered" evidence="4">
    <location>
        <begin position="149"/>
        <end position="168"/>
    </location>
</feature>
<keyword evidence="3" id="KW-0496">Mitochondrion</keyword>
<dbReference type="Proteomes" id="UP000317650">
    <property type="component" value="Chromosome 10"/>
</dbReference>
<dbReference type="STRING" id="52838.A0A4V4H4Z1"/>
<dbReference type="InterPro" id="IPR045179">
    <property type="entry name" value="YgfZ/GcvT"/>
</dbReference>
<feature type="region of interest" description="Disordered" evidence="4">
    <location>
        <begin position="16"/>
        <end position="79"/>
    </location>
</feature>
<dbReference type="InterPro" id="IPR027266">
    <property type="entry name" value="TrmE/GcvT-like"/>
</dbReference>